<dbReference type="AlphaFoldDB" id="A0ABD2D113"/>
<gene>
    <name evidence="2" type="ORF">V1477_000235</name>
</gene>
<protein>
    <submittedName>
        <fullName evidence="2">Uncharacterized protein</fullName>
    </submittedName>
</protein>
<proteinExistence type="predicted"/>
<name>A0ABD2D113_VESMC</name>
<sequence length="95" mass="11485">MLILILETLKIAYFSRRKIKKKENFVHAFPLAQTKVTRARKEEEEEEEIHDEVEVEVEVQVEVEVEVEVEEVEEEEEEEEEVEDKKHVFRTKVWS</sequence>
<dbReference type="EMBL" id="JAYRBN010000007">
    <property type="protein sequence ID" value="KAL2751077.1"/>
    <property type="molecule type" value="Genomic_DNA"/>
</dbReference>
<keyword evidence="1" id="KW-0175">Coiled coil</keyword>
<keyword evidence="3" id="KW-1185">Reference proteome</keyword>
<dbReference type="Proteomes" id="UP001607303">
    <property type="component" value="Unassembled WGS sequence"/>
</dbReference>
<evidence type="ECO:0000256" key="1">
    <source>
        <dbReference type="SAM" id="Coils"/>
    </source>
</evidence>
<evidence type="ECO:0000313" key="2">
    <source>
        <dbReference type="EMBL" id="KAL2751077.1"/>
    </source>
</evidence>
<feature type="coiled-coil region" evidence="1">
    <location>
        <begin position="36"/>
        <end position="92"/>
    </location>
</feature>
<reference evidence="2 3" key="1">
    <citation type="journal article" date="2024" name="Ann. Entomol. Soc. Am.">
        <title>Genomic analyses of the southern and eastern yellowjacket wasps (Hymenoptera: Vespidae) reveal evolutionary signatures of social life.</title>
        <authorList>
            <person name="Catto M.A."/>
            <person name="Caine P.B."/>
            <person name="Orr S.E."/>
            <person name="Hunt B.G."/>
            <person name="Goodisman M.A.D."/>
        </authorList>
    </citation>
    <scope>NUCLEOTIDE SEQUENCE [LARGE SCALE GENOMIC DNA]</scope>
    <source>
        <strain evidence="2">232</strain>
        <tissue evidence="2">Head and thorax</tissue>
    </source>
</reference>
<organism evidence="2 3">
    <name type="scientific">Vespula maculifrons</name>
    <name type="common">Eastern yellow jacket</name>
    <name type="synonym">Wasp</name>
    <dbReference type="NCBI Taxonomy" id="7453"/>
    <lineage>
        <taxon>Eukaryota</taxon>
        <taxon>Metazoa</taxon>
        <taxon>Ecdysozoa</taxon>
        <taxon>Arthropoda</taxon>
        <taxon>Hexapoda</taxon>
        <taxon>Insecta</taxon>
        <taxon>Pterygota</taxon>
        <taxon>Neoptera</taxon>
        <taxon>Endopterygota</taxon>
        <taxon>Hymenoptera</taxon>
        <taxon>Apocrita</taxon>
        <taxon>Aculeata</taxon>
        <taxon>Vespoidea</taxon>
        <taxon>Vespidae</taxon>
        <taxon>Vespinae</taxon>
        <taxon>Vespula</taxon>
    </lineage>
</organism>
<comment type="caution">
    <text evidence="2">The sequence shown here is derived from an EMBL/GenBank/DDBJ whole genome shotgun (WGS) entry which is preliminary data.</text>
</comment>
<evidence type="ECO:0000313" key="3">
    <source>
        <dbReference type="Proteomes" id="UP001607303"/>
    </source>
</evidence>
<accession>A0ABD2D113</accession>